<dbReference type="GO" id="GO:0009435">
    <property type="term" value="P:NAD+ biosynthetic process"/>
    <property type="evidence" value="ECO:0007669"/>
    <property type="project" value="InterPro"/>
</dbReference>
<dbReference type="PANTHER" id="PTHR42716:SF1">
    <property type="entry name" value="SLL0471 PROTEIN"/>
    <property type="match status" value="1"/>
</dbReference>
<dbReference type="Gene3D" id="3.50.50.60">
    <property type="entry name" value="FAD/NAD(P)-binding domain"/>
    <property type="match status" value="1"/>
</dbReference>
<dbReference type="SUPFAM" id="SSF51905">
    <property type="entry name" value="FAD/NAD(P)-binding domain"/>
    <property type="match status" value="1"/>
</dbReference>
<dbReference type="AlphaFoldDB" id="A0A5K7XBZ3"/>
<evidence type="ECO:0000313" key="3">
    <source>
        <dbReference type="Proteomes" id="UP000326837"/>
    </source>
</evidence>
<dbReference type="KEGG" id="lpav:PLANPX_3487"/>
<keyword evidence="1" id="KW-0732">Signal</keyword>
<dbReference type="Pfam" id="PF12831">
    <property type="entry name" value="FAD_oxidored"/>
    <property type="match status" value="2"/>
</dbReference>
<proteinExistence type="predicted"/>
<sequence length="584" mass="63357">MLRSLHTLTLALAAMATLTNSFFATTAVGAEAPKTIDLTDYDVVIAGGSTAAFAAAIASAESGARTALLEPTDWVGGQLTSSGVPAVDEAWHTIQPKSPATEAYSVAKVARTPANITPSFHALMEGLENPANCWVSRFCYCPDSFVRQLEPLQAKVGDKLTVYLDTVVKNVETSPDGKRIISITAIERKPRAGVLHNGYDRLPSQDLADWYSPHDSARFTKRVLKFAAAPGAKRSPVFIEATEWGEVLALADAPYLQGVESTDGGLEGDDRGGQATVYCFVEEFLENPADEPKANVPLDRMGFATYEGRDDAWEKVWTYRRIRGKGAPAPGDLCLQNWGYSDKVGNGGNDYPFGYLFPSKADAAATRDDWQGGVDVKVLAGAEERALGWHEWFKANAPEGINPKQIVLNSSVLGTGHGLAKLPYIRDTRRSIGLDGYVLPMEDMVGEIAERTGTKFDDRIALGAYPADIHPITGFTFPKYVYKYHDTLPFYIPFRSLTNDRVENMLVAGKTMAQSFLANSATRLHPTEWSTGTAAGVAAAYMAKTGKTSRQALESIDEVQKLVAEKTPIDWTIPTDAVSEVAKK</sequence>
<dbReference type="RefSeq" id="WP_198421740.1">
    <property type="nucleotide sequence ID" value="NZ_AP021861.1"/>
</dbReference>
<dbReference type="GO" id="GO:0008734">
    <property type="term" value="F:L-aspartate oxidase activity"/>
    <property type="evidence" value="ECO:0007669"/>
    <property type="project" value="InterPro"/>
</dbReference>
<protein>
    <recommendedName>
        <fullName evidence="4">FAD dependent oxidoreductase</fullName>
    </recommendedName>
</protein>
<keyword evidence="3" id="KW-1185">Reference proteome</keyword>
<evidence type="ECO:0008006" key="4">
    <source>
        <dbReference type="Google" id="ProtNLM"/>
    </source>
</evidence>
<name>A0A5K7XBZ3_9BACT</name>
<organism evidence="2 3">
    <name type="scientific">Lacipirellula parvula</name>
    <dbReference type="NCBI Taxonomy" id="2650471"/>
    <lineage>
        <taxon>Bacteria</taxon>
        <taxon>Pseudomonadati</taxon>
        <taxon>Planctomycetota</taxon>
        <taxon>Planctomycetia</taxon>
        <taxon>Pirellulales</taxon>
        <taxon>Lacipirellulaceae</taxon>
        <taxon>Lacipirellula</taxon>
    </lineage>
</organism>
<dbReference type="InterPro" id="IPR036188">
    <property type="entry name" value="FAD/NAD-bd_sf"/>
</dbReference>
<feature type="signal peptide" evidence="1">
    <location>
        <begin position="1"/>
        <end position="26"/>
    </location>
</feature>
<gene>
    <name evidence="2" type="ORF">PLANPX_3487</name>
</gene>
<accession>A0A5K7XBZ3</accession>
<dbReference type="PANTHER" id="PTHR42716">
    <property type="entry name" value="L-ASPARTATE OXIDASE"/>
    <property type="match status" value="1"/>
</dbReference>
<dbReference type="EMBL" id="AP021861">
    <property type="protein sequence ID" value="BBO33875.1"/>
    <property type="molecule type" value="Genomic_DNA"/>
</dbReference>
<dbReference type="InterPro" id="IPR005288">
    <property type="entry name" value="NadB"/>
</dbReference>
<evidence type="ECO:0000256" key="1">
    <source>
        <dbReference type="SAM" id="SignalP"/>
    </source>
</evidence>
<reference evidence="3" key="1">
    <citation type="submission" date="2019-10" db="EMBL/GenBank/DDBJ databases">
        <title>Lacipirellula parvula gen. nov., sp. nov., representing a lineage of planctomycetes widespread in freshwater anoxic habitats, and description of the family Lacipirellulaceae.</title>
        <authorList>
            <person name="Dedysh S.N."/>
            <person name="Kulichevskaya I.S."/>
            <person name="Beletsky A.V."/>
            <person name="Rakitin A.L."/>
            <person name="Mardanov A.V."/>
            <person name="Ivanova A.A."/>
            <person name="Saltykova V.X."/>
            <person name="Rijpstra W.I.C."/>
            <person name="Sinninghe Damste J.S."/>
            <person name="Ravin N.V."/>
        </authorList>
    </citation>
    <scope>NUCLEOTIDE SEQUENCE [LARGE SCALE GENOMIC DNA]</scope>
    <source>
        <strain evidence="3">PX69</strain>
    </source>
</reference>
<dbReference type="Proteomes" id="UP000326837">
    <property type="component" value="Chromosome"/>
</dbReference>
<feature type="chain" id="PRO_5024956772" description="FAD dependent oxidoreductase" evidence="1">
    <location>
        <begin position="27"/>
        <end position="584"/>
    </location>
</feature>
<evidence type="ECO:0000313" key="2">
    <source>
        <dbReference type="EMBL" id="BBO33875.1"/>
    </source>
</evidence>